<dbReference type="SUPFAM" id="SSF50978">
    <property type="entry name" value="WD40 repeat-like"/>
    <property type="match status" value="1"/>
</dbReference>
<feature type="domain" description="Transcription factor spt8 beta-propeller" evidence="3">
    <location>
        <begin position="28"/>
        <end position="241"/>
    </location>
</feature>
<reference evidence="4" key="1">
    <citation type="submission" date="2023-03" db="EMBL/GenBank/DDBJ databases">
        <title>Mating type loci evolution in Malassezia.</title>
        <authorList>
            <person name="Coelho M.A."/>
        </authorList>
    </citation>
    <scope>NUCLEOTIDE SEQUENCE</scope>
    <source>
        <strain evidence="4">CBS 9557</strain>
    </source>
</reference>
<name>A0AAF0ENW2_9BASI</name>
<dbReference type="InterPro" id="IPR036322">
    <property type="entry name" value="WD40_repeat_dom_sf"/>
</dbReference>
<proteinExistence type="predicted"/>
<evidence type="ECO:0000256" key="1">
    <source>
        <dbReference type="PROSITE-ProRule" id="PRU00221"/>
    </source>
</evidence>
<evidence type="ECO:0000259" key="3">
    <source>
        <dbReference type="Pfam" id="PF23798"/>
    </source>
</evidence>
<sequence>MSDYIQAVEQRRRLFHPSQEALTTQRGYSINPAGAAPHGAQIHAMELSYDSTILLTGGSDGYVRWYDLFASMNGKNMLTQNLRNTFVEGVAKGGVLTTWWGHTYSNVGSENAAAGETLNSPVHSLACQKDALWGMSGCEAGTINLWGLRHAAGTTRHVFRKHTGPVSALALDPSEQHLVSGGWDRGVFVRTWNADWQQWDLNTGQVVRSYDGHSGQISSIVFRPLHAPSVAPPSAATELESVATDAMDEEPGAQSPLLHDLEQDLAQDLGDIASDAKEEPDEHSATDSDADAEGEDETDGEGDVDEDGDSLFGDQDDSFRDPDNGEVDVDMHAEGMDDQETKPAASSTEEHANKDAVNNTNTHKADAIGPTIALPGRKADASSEKEPSTAPSEPPKEDKKLPKPLFGSMMSAWQYDADVSRFSNDLFLTSTLSGQVMLWDRRVNSSSKQGVRALALPAGTPPWCTSVCWNHTGDKIYVGRRNETVEEWDVRMLPDTKGTDGSFDNVRLWDIDASESAGVPFKIVAGHHGGTISKMVVDPCTRFLLTSSGDRGWFASSTETLLMHEIKVL</sequence>
<protein>
    <submittedName>
        <fullName evidence="4">Transcription factor spt8</fullName>
    </submittedName>
</protein>
<gene>
    <name evidence="4" type="primary">SPT8</name>
    <name evidence="4" type="ORF">MNAN1_002958</name>
</gene>
<feature type="compositionally biased region" description="Basic and acidic residues" evidence="2">
    <location>
        <begin position="377"/>
        <end position="387"/>
    </location>
</feature>
<dbReference type="InterPro" id="IPR053299">
    <property type="entry name" value="ASTRA_WD_repeat"/>
</dbReference>
<feature type="compositionally biased region" description="Basic and acidic residues" evidence="2">
    <location>
        <begin position="276"/>
        <end position="286"/>
    </location>
</feature>
<dbReference type="PROSITE" id="PS50082">
    <property type="entry name" value="WD_REPEATS_2"/>
    <property type="match status" value="1"/>
</dbReference>
<evidence type="ECO:0000313" key="5">
    <source>
        <dbReference type="Proteomes" id="UP001213623"/>
    </source>
</evidence>
<evidence type="ECO:0000256" key="2">
    <source>
        <dbReference type="SAM" id="MobiDB-lite"/>
    </source>
</evidence>
<feature type="domain" description="Transcription factor spt8 beta-propeller" evidence="3">
    <location>
        <begin position="502"/>
        <end position="566"/>
    </location>
</feature>
<dbReference type="InterPro" id="IPR057544">
    <property type="entry name" value="Beta-prop_SPT8"/>
</dbReference>
<feature type="domain" description="Transcription factor spt8 beta-propeller" evidence="3">
    <location>
        <begin position="424"/>
        <end position="497"/>
    </location>
</feature>
<keyword evidence="1" id="KW-0853">WD repeat</keyword>
<dbReference type="InterPro" id="IPR015943">
    <property type="entry name" value="WD40/YVTN_repeat-like_dom_sf"/>
</dbReference>
<dbReference type="AlphaFoldDB" id="A0AAF0ENW2"/>
<evidence type="ECO:0000313" key="4">
    <source>
        <dbReference type="EMBL" id="WFD27950.1"/>
    </source>
</evidence>
<dbReference type="SMART" id="SM00320">
    <property type="entry name" value="WD40"/>
    <property type="match status" value="6"/>
</dbReference>
<dbReference type="PANTHER" id="PTHR44156">
    <property type="entry name" value="SUPERNUMERARY LIMBS, ISOFORM B-RELATED"/>
    <property type="match status" value="1"/>
</dbReference>
<feature type="repeat" description="WD" evidence="1">
    <location>
        <begin position="35"/>
        <end position="68"/>
    </location>
</feature>
<dbReference type="EMBL" id="CP119896">
    <property type="protein sequence ID" value="WFD27950.1"/>
    <property type="molecule type" value="Genomic_DNA"/>
</dbReference>
<feature type="compositionally biased region" description="Basic and acidic residues" evidence="2">
    <location>
        <begin position="317"/>
        <end position="341"/>
    </location>
</feature>
<feature type="compositionally biased region" description="Acidic residues" evidence="2">
    <location>
        <begin position="288"/>
        <end position="309"/>
    </location>
</feature>
<feature type="region of interest" description="Disordered" evidence="2">
    <location>
        <begin position="276"/>
        <end position="404"/>
    </location>
</feature>
<keyword evidence="5" id="KW-1185">Reference proteome</keyword>
<dbReference type="Gene3D" id="2.130.10.10">
    <property type="entry name" value="YVTN repeat-like/Quinoprotein amine dehydrogenase"/>
    <property type="match status" value="2"/>
</dbReference>
<dbReference type="InterPro" id="IPR001680">
    <property type="entry name" value="WD40_rpt"/>
</dbReference>
<accession>A0AAF0ENW2</accession>
<dbReference type="Pfam" id="PF23798">
    <property type="entry name" value="Beta-prop_SPT8"/>
    <property type="match status" value="3"/>
</dbReference>
<organism evidence="4 5">
    <name type="scientific">Malassezia nana</name>
    <dbReference type="NCBI Taxonomy" id="180528"/>
    <lineage>
        <taxon>Eukaryota</taxon>
        <taxon>Fungi</taxon>
        <taxon>Dikarya</taxon>
        <taxon>Basidiomycota</taxon>
        <taxon>Ustilaginomycotina</taxon>
        <taxon>Malasseziomycetes</taxon>
        <taxon>Malasseziales</taxon>
        <taxon>Malasseziaceae</taxon>
        <taxon>Malassezia</taxon>
    </lineage>
</organism>
<dbReference type="Proteomes" id="UP001213623">
    <property type="component" value="Chromosome 5"/>
</dbReference>